<dbReference type="EMBL" id="JAPDOD010000055">
    <property type="protein sequence ID" value="MDA0165949.1"/>
    <property type="molecule type" value="Genomic_DNA"/>
</dbReference>
<keyword evidence="2" id="KW-0843">Virulence</keyword>
<feature type="signal peptide" evidence="4">
    <location>
        <begin position="1"/>
        <end position="25"/>
    </location>
</feature>
<dbReference type="Proteomes" id="UP001149140">
    <property type="component" value="Unassembled WGS sequence"/>
</dbReference>
<gene>
    <name evidence="5" type="ORF">OM076_37135</name>
</gene>
<dbReference type="AlphaFoldDB" id="A0A9X3N016"/>
<evidence type="ECO:0000256" key="3">
    <source>
        <dbReference type="SAM" id="MobiDB-lite"/>
    </source>
</evidence>
<dbReference type="InterPro" id="IPR017850">
    <property type="entry name" value="Alkaline_phosphatase_core_sf"/>
</dbReference>
<reference evidence="5" key="1">
    <citation type="submission" date="2022-10" db="EMBL/GenBank/DDBJ databases">
        <title>The WGS of Solirubrobacter ginsenosidimutans DSM 21036.</title>
        <authorList>
            <person name="Jiang Z."/>
        </authorList>
    </citation>
    <scope>NUCLEOTIDE SEQUENCE</scope>
    <source>
        <strain evidence="5">DSM 21036</strain>
    </source>
</reference>
<evidence type="ECO:0000256" key="4">
    <source>
        <dbReference type="SAM" id="SignalP"/>
    </source>
</evidence>
<evidence type="ECO:0000313" key="6">
    <source>
        <dbReference type="Proteomes" id="UP001149140"/>
    </source>
</evidence>
<dbReference type="Gene3D" id="3.40.720.10">
    <property type="entry name" value="Alkaline Phosphatase, subunit A"/>
    <property type="match status" value="2"/>
</dbReference>
<evidence type="ECO:0008006" key="7">
    <source>
        <dbReference type="Google" id="ProtNLM"/>
    </source>
</evidence>
<evidence type="ECO:0000256" key="2">
    <source>
        <dbReference type="ARBA" id="ARBA00023026"/>
    </source>
</evidence>
<sequence length="638" mass="67604">MNSRALRRSLFGGAAGLVIAAGALAVASADSKVPPPANTPIEHVVVIFGENQSFDHYFGTYPVAENQHPGQPLWNGSIGKQTVDGLTPDLINNNPNSQKPRRLDRSEAVTCDFNHNYDAEQRAFNGGAMNRFPENTDTGNCSDKRIVMSYYDGNTVTAMWNYAQHFAMSDRHFGTTFGPSTIGAINLISGNTHGVSPVGAASGLTGTMIANSQPLFDDCAGSATASFSGKNIGNLMNTAGVTWGWFAGGFKPTSRNGAIAVCAGTHTNAAGAAVPDYLPHHAPFQYYLSTSNQHHLPPTGPIGTTDQANHLYDLTDFADALEAGNLPQVSFLKAVSAEDGHPGYSGPLDEQRFIVRVLNGLQSSPEWDSTAVFLAYDDSDGWYDHAHITPLQGSDIAADSLGGASKCGPQPVPAGDYRGRCGPGPRLPLLVVSPWAKQNFIDHKQTEQTSILKFIEDNWSLGRIGDQSFDERAPTLDEMFDFDPAHARAPKLILDERTGNPAGAPVVPTPSATATPVPTTSPAPTATATATATPKPSPTPAAAKVAVKLSCKTSGGGKRITVSCTGSGKDVTRKTTLRFEILANKKVVASAKGSLAKKKVKLVIKAKKTLKKGSYTLRISISQSGRTAVTQTKSFRLK</sequence>
<keyword evidence="4" id="KW-0732">Signal</keyword>
<organism evidence="5 6">
    <name type="scientific">Solirubrobacter ginsenosidimutans</name>
    <dbReference type="NCBI Taxonomy" id="490573"/>
    <lineage>
        <taxon>Bacteria</taxon>
        <taxon>Bacillati</taxon>
        <taxon>Actinomycetota</taxon>
        <taxon>Thermoleophilia</taxon>
        <taxon>Solirubrobacterales</taxon>
        <taxon>Solirubrobacteraceae</taxon>
        <taxon>Solirubrobacter</taxon>
    </lineage>
</organism>
<feature type="chain" id="PRO_5040863078" description="Phospholipase C" evidence="4">
    <location>
        <begin position="26"/>
        <end position="638"/>
    </location>
</feature>
<proteinExistence type="predicted"/>
<comment type="caution">
    <text evidence="5">The sequence shown here is derived from an EMBL/GenBank/DDBJ whole genome shotgun (WGS) entry which is preliminary data.</text>
</comment>
<dbReference type="GO" id="GO:0042578">
    <property type="term" value="F:phosphoric ester hydrolase activity"/>
    <property type="evidence" value="ECO:0007669"/>
    <property type="project" value="UniProtKB-ARBA"/>
</dbReference>
<protein>
    <recommendedName>
        <fullName evidence="7">Phospholipase C</fullName>
    </recommendedName>
</protein>
<evidence type="ECO:0000256" key="1">
    <source>
        <dbReference type="ARBA" id="ARBA00022801"/>
    </source>
</evidence>
<dbReference type="CDD" id="cd16013">
    <property type="entry name" value="AcpA"/>
    <property type="match status" value="1"/>
</dbReference>
<dbReference type="Pfam" id="PF04185">
    <property type="entry name" value="Phosphoesterase"/>
    <property type="match status" value="1"/>
</dbReference>
<dbReference type="PANTHER" id="PTHR31956:SF1">
    <property type="entry name" value="NON-SPECIFIC PHOSPHOLIPASE C1"/>
    <property type="match status" value="1"/>
</dbReference>
<accession>A0A9X3N016</accession>
<dbReference type="RefSeq" id="WP_270045209.1">
    <property type="nucleotide sequence ID" value="NZ_JAPDOD010000055.1"/>
</dbReference>
<keyword evidence="6" id="KW-1185">Reference proteome</keyword>
<dbReference type="PANTHER" id="PTHR31956">
    <property type="entry name" value="NON-SPECIFIC PHOSPHOLIPASE C4-RELATED"/>
    <property type="match status" value="1"/>
</dbReference>
<keyword evidence="1" id="KW-0378">Hydrolase</keyword>
<dbReference type="InterPro" id="IPR007312">
    <property type="entry name" value="Phosphoesterase"/>
</dbReference>
<feature type="compositionally biased region" description="Low complexity" evidence="3">
    <location>
        <begin position="504"/>
        <end position="540"/>
    </location>
</feature>
<evidence type="ECO:0000313" key="5">
    <source>
        <dbReference type="EMBL" id="MDA0165949.1"/>
    </source>
</evidence>
<feature type="region of interest" description="Disordered" evidence="3">
    <location>
        <begin position="497"/>
        <end position="540"/>
    </location>
</feature>
<name>A0A9X3N016_9ACTN</name>